<dbReference type="Gene3D" id="3.30.565.10">
    <property type="entry name" value="Histidine kinase-like ATPase, C-terminal domain"/>
    <property type="match status" value="1"/>
</dbReference>
<dbReference type="AlphaFoldDB" id="A0A9X2KGU4"/>
<keyword evidence="12" id="KW-1185">Reference proteome</keyword>
<dbReference type="Pfam" id="PF07536">
    <property type="entry name" value="HWE_HK"/>
    <property type="match status" value="1"/>
</dbReference>
<evidence type="ECO:0000256" key="7">
    <source>
        <dbReference type="ARBA" id="ARBA00022777"/>
    </source>
</evidence>
<evidence type="ECO:0000259" key="9">
    <source>
        <dbReference type="SMART" id="SM00091"/>
    </source>
</evidence>
<evidence type="ECO:0000256" key="3">
    <source>
        <dbReference type="ARBA" id="ARBA00021740"/>
    </source>
</evidence>
<dbReference type="InterPro" id="IPR000014">
    <property type="entry name" value="PAS"/>
</dbReference>
<dbReference type="RefSeq" id="WP_253965508.1">
    <property type="nucleotide sequence ID" value="NZ_JALHBS010000104.1"/>
</dbReference>
<dbReference type="PANTHER" id="PTHR41523:SF7">
    <property type="entry name" value="HISTIDINE KINASE"/>
    <property type="match status" value="1"/>
</dbReference>
<evidence type="ECO:0000256" key="1">
    <source>
        <dbReference type="ARBA" id="ARBA00000085"/>
    </source>
</evidence>
<dbReference type="SMART" id="SM00091">
    <property type="entry name" value="PAS"/>
    <property type="match status" value="2"/>
</dbReference>
<keyword evidence="6" id="KW-0547">Nucleotide-binding</keyword>
<dbReference type="SUPFAM" id="SSF55785">
    <property type="entry name" value="PYP-like sensor domain (PAS domain)"/>
    <property type="match status" value="2"/>
</dbReference>
<keyword evidence="7" id="KW-0418">Kinase</keyword>
<dbReference type="SMART" id="SM00911">
    <property type="entry name" value="HWE_HK"/>
    <property type="match status" value="1"/>
</dbReference>
<evidence type="ECO:0000256" key="6">
    <source>
        <dbReference type="ARBA" id="ARBA00022741"/>
    </source>
</evidence>
<proteinExistence type="predicted"/>
<dbReference type="InterPro" id="IPR035965">
    <property type="entry name" value="PAS-like_dom_sf"/>
</dbReference>
<dbReference type="CDD" id="cd00130">
    <property type="entry name" value="PAS"/>
    <property type="match status" value="1"/>
</dbReference>
<feature type="domain" description="Signal transduction histidine kinase HWE region" evidence="10">
    <location>
        <begin position="299"/>
        <end position="378"/>
    </location>
</feature>
<dbReference type="EC" id="2.7.13.3" evidence="2"/>
<comment type="catalytic activity">
    <reaction evidence="1">
        <text>ATP + protein L-histidine = ADP + protein N-phospho-L-histidine.</text>
        <dbReference type="EC" id="2.7.13.3"/>
    </reaction>
</comment>
<dbReference type="Proteomes" id="UP001155220">
    <property type="component" value="Unassembled WGS sequence"/>
</dbReference>
<dbReference type="EMBL" id="JALHBS010000104">
    <property type="protein sequence ID" value="MCP3056710.1"/>
    <property type="molecule type" value="Genomic_DNA"/>
</dbReference>
<dbReference type="Gene3D" id="3.30.450.20">
    <property type="entry name" value="PAS domain"/>
    <property type="match status" value="2"/>
</dbReference>
<keyword evidence="8" id="KW-0067">ATP-binding</keyword>
<evidence type="ECO:0000256" key="4">
    <source>
        <dbReference type="ARBA" id="ARBA00022553"/>
    </source>
</evidence>
<dbReference type="Pfam" id="PF08448">
    <property type="entry name" value="PAS_4"/>
    <property type="match status" value="2"/>
</dbReference>
<accession>A0A9X2KGU4</accession>
<sequence length="493" mass="54548">MIPLRFELFFDALSSPYMVLDSELRYVAVNLAYETAVLRSRDDLVGRKLFDMFPNEGESGRRLKASLDEVLKSGEPDTIAFIPYDIPLPAAAGGGFEKRYWTATHTPVKSAAGDVEFIIQNTADVTEIVRLKEASSVPFRTVPSELALLKHAQDVEEAYQATVSQAEEFRGLFRQAPGMIAVLQGPDHVFTFVNDSYSRFIGGRDTVGRTISAVLPEIEGQGFLEMLDEVYSKGQSFSGEGVRVMIRSEAQGDPTESFIDFSFNPIRDPEGAVSGVFVQGFDRTESIRAAQRQRVLIDELNHRVKNTLSTVQAMARQSFRNITDPEEARYAFEARIMALSQAHDVLSARRWEAAGLSVLLRQELAAFDPARIRMAGPEVHLTSKWAIALAMVFHELATNAARYGAMASPAGTLAVEWNISPRSDGQPLEVTWRETMGDPVDRRLTAGFGIRMLRRIIEGELAGTMSLDLGESGLICWFDVALSEVDEFESSAA</sequence>
<dbReference type="InterPro" id="IPR013656">
    <property type="entry name" value="PAS_4"/>
</dbReference>
<organism evidence="11 12">
    <name type="scientific">Aurantimonas marianensis</name>
    <dbReference type="NCBI Taxonomy" id="2920428"/>
    <lineage>
        <taxon>Bacteria</taxon>
        <taxon>Pseudomonadati</taxon>
        <taxon>Pseudomonadota</taxon>
        <taxon>Alphaproteobacteria</taxon>
        <taxon>Hyphomicrobiales</taxon>
        <taxon>Aurantimonadaceae</taxon>
        <taxon>Aurantimonas</taxon>
    </lineage>
</organism>
<keyword evidence="4" id="KW-0597">Phosphoprotein</keyword>
<feature type="domain" description="PAS" evidence="9">
    <location>
        <begin position="4"/>
        <end position="72"/>
    </location>
</feature>
<feature type="domain" description="PAS" evidence="9">
    <location>
        <begin position="167"/>
        <end position="232"/>
    </location>
</feature>
<evidence type="ECO:0000313" key="12">
    <source>
        <dbReference type="Proteomes" id="UP001155220"/>
    </source>
</evidence>
<comment type="caution">
    <text evidence="11">The sequence shown here is derived from an EMBL/GenBank/DDBJ whole genome shotgun (WGS) entry which is preliminary data.</text>
</comment>
<gene>
    <name evidence="11" type="ORF">MJ956_16380</name>
</gene>
<dbReference type="PANTHER" id="PTHR41523">
    <property type="entry name" value="TWO-COMPONENT SYSTEM SENSOR PROTEIN"/>
    <property type="match status" value="1"/>
</dbReference>
<dbReference type="InterPro" id="IPR011102">
    <property type="entry name" value="Sig_transdc_His_kinase_HWE"/>
</dbReference>
<evidence type="ECO:0000259" key="10">
    <source>
        <dbReference type="SMART" id="SM00911"/>
    </source>
</evidence>
<protein>
    <recommendedName>
        <fullName evidence="3">Blue-light-activated histidine kinase</fullName>
        <ecNumber evidence="2">2.7.13.3</ecNumber>
    </recommendedName>
</protein>
<evidence type="ECO:0000256" key="2">
    <source>
        <dbReference type="ARBA" id="ARBA00012438"/>
    </source>
</evidence>
<dbReference type="GO" id="GO:0005524">
    <property type="term" value="F:ATP binding"/>
    <property type="evidence" value="ECO:0007669"/>
    <property type="project" value="UniProtKB-KW"/>
</dbReference>
<keyword evidence="5" id="KW-0808">Transferase</keyword>
<dbReference type="GO" id="GO:0004673">
    <property type="term" value="F:protein histidine kinase activity"/>
    <property type="evidence" value="ECO:0007669"/>
    <property type="project" value="UniProtKB-EC"/>
</dbReference>
<evidence type="ECO:0000256" key="5">
    <source>
        <dbReference type="ARBA" id="ARBA00022679"/>
    </source>
</evidence>
<name>A0A9X2KGU4_9HYPH</name>
<evidence type="ECO:0000256" key="8">
    <source>
        <dbReference type="ARBA" id="ARBA00022840"/>
    </source>
</evidence>
<reference evidence="11" key="1">
    <citation type="submission" date="2022-03" db="EMBL/GenBank/DDBJ databases">
        <title>Aurantimonas Liuensis sp. Nov., isolated from the hadal seawater of the Mariana Trench.</title>
        <authorList>
            <person name="Liu R."/>
        </authorList>
    </citation>
    <scope>NUCLEOTIDE SEQUENCE</scope>
    <source>
        <strain evidence="11">LRZ36</strain>
    </source>
</reference>
<evidence type="ECO:0000313" key="11">
    <source>
        <dbReference type="EMBL" id="MCP3056710.1"/>
    </source>
</evidence>
<dbReference type="InterPro" id="IPR036890">
    <property type="entry name" value="HATPase_C_sf"/>
</dbReference>